<keyword evidence="4" id="KW-1185">Reference proteome</keyword>
<evidence type="ECO:0000313" key="3">
    <source>
        <dbReference type="EMBL" id="NAY92078.1"/>
    </source>
</evidence>
<dbReference type="Proteomes" id="UP000667650">
    <property type="component" value="Unassembled WGS sequence"/>
</dbReference>
<dbReference type="Gene3D" id="3.60.110.10">
    <property type="entry name" value="Carbon-nitrogen hydrolase"/>
    <property type="match status" value="1"/>
</dbReference>
<name>A0A964WXR2_9FLAO</name>
<feature type="domain" description="CN hydrolase" evidence="2">
    <location>
        <begin position="5"/>
        <end position="278"/>
    </location>
</feature>
<gene>
    <name evidence="3" type="ORF">GTQ34_09110</name>
</gene>
<dbReference type="CDD" id="cd07564">
    <property type="entry name" value="nitrilases_CHs"/>
    <property type="match status" value="1"/>
</dbReference>
<dbReference type="PANTHER" id="PTHR46044">
    <property type="entry name" value="NITRILASE"/>
    <property type="match status" value="1"/>
</dbReference>
<dbReference type="InterPro" id="IPR036526">
    <property type="entry name" value="C-N_Hydrolase_sf"/>
</dbReference>
<evidence type="ECO:0000256" key="1">
    <source>
        <dbReference type="ARBA" id="ARBA00008129"/>
    </source>
</evidence>
<keyword evidence="3" id="KW-0378">Hydrolase</keyword>
<evidence type="ECO:0000259" key="2">
    <source>
        <dbReference type="PROSITE" id="PS50263"/>
    </source>
</evidence>
<sequence>MENLLKVAMAQLAPVWLNKTDTLNKIESTIEEAAKEKTELLVFGEAFLPGYPFWLAYTDGAAWDLKVNKELHAHYARNSIQIETGELDAICQMARTHKMAIYLGMIERAKDRGGHSLYCSLVYINQDGEIKSVHRKLQPTYDERLTWAPGDGNGLRVHNLKNFTVGGLNCWENWMPLPRTALYGQGENLHVAVWPGGVHNTKDITRFVARESRSYVISVSSLMTTSDFPKNTPHLNKILEKAPKVLADGGSCIAGPYGEWIVEPIARKEGIFYKVLDFNRVLEERQNFDPVGHYSRPDVTQLTVNRERQSTIKIKDQ</sequence>
<dbReference type="RefSeq" id="WP_166523468.1">
    <property type="nucleotide sequence ID" value="NZ_JAAABI010000002.1"/>
</dbReference>
<dbReference type="EMBL" id="JAAABI010000002">
    <property type="protein sequence ID" value="NAY92078.1"/>
    <property type="molecule type" value="Genomic_DNA"/>
</dbReference>
<dbReference type="AlphaFoldDB" id="A0A964WXR2"/>
<dbReference type="Pfam" id="PF00795">
    <property type="entry name" value="CN_hydrolase"/>
    <property type="match status" value="1"/>
</dbReference>
<dbReference type="PROSITE" id="PS00921">
    <property type="entry name" value="NITRIL_CHT_2"/>
    <property type="match status" value="1"/>
</dbReference>
<dbReference type="SUPFAM" id="SSF56317">
    <property type="entry name" value="Carbon-nitrogen hydrolase"/>
    <property type="match status" value="1"/>
</dbReference>
<accession>A0A964WXR2</accession>
<dbReference type="InterPro" id="IPR000132">
    <property type="entry name" value="Nitrilase/CN_hydratase_CS"/>
</dbReference>
<dbReference type="InterPro" id="IPR044149">
    <property type="entry name" value="Nitrilases_CHs"/>
</dbReference>
<reference evidence="3" key="1">
    <citation type="submission" date="2020-01" db="EMBL/GenBank/DDBJ databases">
        <title>Muricauda ochracea sp. nov., isolated from a tidal flat of Garorim bay in Korea.</title>
        <authorList>
            <person name="Kim D."/>
            <person name="Yoo Y."/>
            <person name="Kim J.-J."/>
        </authorList>
    </citation>
    <scope>NUCLEOTIDE SEQUENCE</scope>
    <source>
        <strain evidence="3">JGD-17</strain>
    </source>
</reference>
<dbReference type="PROSITE" id="PS50263">
    <property type="entry name" value="CN_HYDROLASE"/>
    <property type="match status" value="1"/>
</dbReference>
<dbReference type="InterPro" id="IPR003010">
    <property type="entry name" value="C-N_Hydrolase"/>
</dbReference>
<dbReference type="PANTHER" id="PTHR46044:SF1">
    <property type="entry name" value="CN HYDROLASE DOMAIN-CONTAINING PROTEIN"/>
    <property type="match status" value="1"/>
</dbReference>
<protein>
    <submittedName>
        <fullName evidence="3">Carbon-nitrogen hydrolase family protein</fullName>
    </submittedName>
</protein>
<evidence type="ECO:0000313" key="4">
    <source>
        <dbReference type="Proteomes" id="UP000667650"/>
    </source>
</evidence>
<proteinExistence type="inferred from homology"/>
<dbReference type="GO" id="GO:0000257">
    <property type="term" value="F:nitrilase activity"/>
    <property type="evidence" value="ECO:0007669"/>
    <property type="project" value="UniProtKB-ARBA"/>
</dbReference>
<comment type="similarity">
    <text evidence="1">Belongs to the carbon-nitrogen hydrolase superfamily. Nitrilase family.</text>
</comment>
<organism evidence="3 4">
    <name type="scientific">Flagellimonas ochracea</name>
    <dbReference type="NCBI Taxonomy" id="2696472"/>
    <lineage>
        <taxon>Bacteria</taxon>
        <taxon>Pseudomonadati</taxon>
        <taxon>Bacteroidota</taxon>
        <taxon>Flavobacteriia</taxon>
        <taxon>Flavobacteriales</taxon>
        <taxon>Flavobacteriaceae</taxon>
        <taxon>Flagellimonas</taxon>
    </lineage>
</organism>
<comment type="caution">
    <text evidence="3">The sequence shown here is derived from an EMBL/GenBank/DDBJ whole genome shotgun (WGS) entry which is preliminary data.</text>
</comment>